<sequence length="167" mass="19004">MEDAVKKRVKARKDQKGQGLKQNWKFVFFETLAETSNVSEAARACDAQLSYVYKHRREDPDFRRRWSAALLEGYDHLEMETLQRLRFGIAQGDAKFDIPNALRLLAAHRASAEKERARQAKYDKDAVLDRLNTKLDRIWERQQARKAKAAAAQAAAPVGDPGDHPAA</sequence>
<gene>
    <name evidence="1" type="ORF">D6201_10330</name>
</gene>
<accession>A0A419RV78</accession>
<comment type="caution">
    <text evidence="1">The sequence shown here is derived from an EMBL/GenBank/DDBJ whole genome shotgun (WGS) entry which is preliminary data.</text>
</comment>
<evidence type="ECO:0000313" key="1">
    <source>
        <dbReference type="EMBL" id="RJY09696.1"/>
    </source>
</evidence>
<protein>
    <recommendedName>
        <fullName evidence="3">Terminase</fullName>
    </recommendedName>
</protein>
<name>A0A419RV78_9SPHN</name>
<evidence type="ECO:0008006" key="3">
    <source>
        <dbReference type="Google" id="ProtNLM"/>
    </source>
</evidence>
<dbReference type="Proteomes" id="UP000285232">
    <property type="component" value="Unassembled WGS sequence"/>
</dbReference>
<proteinExistence type="predicted"/>
<reference evidence="1 2" key="1">
    <citation type="journal article" date="2017" name="Int. J. Syst. Evol. Microbiol.">
        <title>Erythrobacter aquimixticola sp. nov., isolated from the junction between the ocean and a freshwater spring.</title>
        <authorList>
            <person name="Park S."/>
            <person name="Jung Y.T."/>
            <person name="Choi S.J."/>
            <person name="Yoon J.H."/>
        </authorList>
    </citation>
    <scope>NUCLEOTIDE SEQUENCE [LARGE SCALE GENOMIC DNA]</scope>
    <source>
        <strain evidence="1 2">JSSK-14</strain>
    </source>
</reference>
<evidence type="ECO:0000313" key="2">
    <source>
        <dbReference type="Proteomes" id="UP000285232"/>
    </source>
</evidence>
<dbReference type="AlphaFoldDB" id="A0A419RV78"/>
<keyword evidence="2" id="KW-1185">Reference proteome</keyword>
<organism evidence="1 2">
    <name type="scientific">Aurantiacibacter aquimixticola</name>
    <dbReference type="NCBI Taxonomy" id="1958945"/>
    <lineage>
        <taxon>Bacteria</taxon>
        <taxon>Pseudomonadati</taxon>
        <taxon>Pseudomonadota</taxon>
        <taxon>Alphaproteobacteria</taxon>
        <taxon>Sphingomonadales</taxon>
        <taxon>Erythrobacteraceae</taxon>
        <taxon>Aurantiacibacter</taxon>
    </lineage>
</organism>
<dbReference type="EMBL" id="RAHX01000001">
    <property type="protein sequence ID" value="RJY09696.1"/>
    <property type="molecule type" value="Genomic_DNA"/>
</dbReference>